<proteinExistence type="predicted"/>
<dbReference type="RefSeq" id="WP_119811130.1">
    <property type="nucleotide sequence ID" value="NZ_QYUP01000115.1"/>
</dbReference>
<feature type="transmembrane region" description="Helical" evidence="1">
    <location>
        <begin position="414"/>
        <end position="431"/>
    </location>
</feature>
<evidence type="ECO:0000313" key="3">
    <source>
        <dbReference type="Proteomes" id="UP000284006"/>
    </source>
</evidence>
<protein>
    <submittedName>
        <fullName evidence="2">DUF3422 domain-containing protein</fullName>
    </submittedName>
</protein>
<dbReference type="AlphaFoldDB" id="A0A418XSU4"/>
<dbReference type="EMBL" id="QYUP01000115">
    <property type="protein sequence ID" value="RJG15601.1"/>
    <property type="molecule type" value="Genomic_DNA"/>
</dbReference>
<gene>
    <name evidence="2" type="ORF">D3872_12810</name>
</gene>
<name>A0A418XSU4_9BURK</name>
<feature type="transmembrane region" description="Helical" evidence="1">
    <location>
        <begin position="379"/>
        <end position="399"/>
    </location>
</feature>
<accession>A0A418XSU4</accession>
<organism evidence="2 3">
    <name type="scientific">Massilia cavernae</name>
    <dbReference type="NCBI Taxonomy" id="2320864"/>
    <lineage>
        <taxon>Bacteria</taxon>
        <taxon>Pseudomonadati</taxon>
        <taxon>Pseudomonadota</taxon>
        <taxon>Betaproteobacteria</taxon>
        <taxon>Burkholderiales</taxon>
        <taxon>Oxalobacteraceae</taxon>
        <taxon>Telluria group</taxon>
        <taxon>Massilia</taxon>
    </lineage>
</organism>
<dbReference type="Proteomes" id="UP000284006">
    <property type="component" value="Unassembled WGS sequence"/>
</dbReference>
<dbReference type="Pfam" id="PF11902">
    <property type="entry name" value="DUF3422"/>
    <property type="match status" value="1"/>
</dbReference>
<comment type="caution">
    <text evidence="2">The sequence shown here is derived from an EMBL/GenBank/DDBJ whole genome shotgun (WGS) entry which is preliminary data.</text>
</comment>
<evidence type="ECO:0000313" key="2">
    <source>
        <dbReference type="EMBL" id="RJG15601.1"/>
    </source>
</evidence>
<sequence>MAIVHTNLNHLLRIPLAAEIHSRPSLRLTGHEQLTHLAVYLRENGNPLLEHAGRQHELLAALCLHFGVAGPTRDARYFFHDFGSFRLQWESHTEFATYTFAERLDAPLPLERAFDQVPLRHVPEEWLQSLAGRIMVATHVAMTKSGATMSDMGRAFGGNLAAGCDSHDFARVWTDFAIAPDGFGRVIIQDLGMQYQQAGRLVQRVLEVETYRMMALLGLPHAQQSAPVLNAIEDDLVRLTAGMTDSIQRVAEGGPNEERELLQKLTALAARMEKQALDNSYRFAASKAYYRLVLARIDELRETRVEGIPTVREFMDRRLAPAMNTCESTVRRQEELAERIARTNALLRTRVGIVQEQQNRDILESLNTRAAQQLRLQQAVEGLSVVAISYYSIGLLSYVGKAAKAAGMPVNPDIATGALIPLIVGLVWLGLRRMHHRMSARPTPDREAVMGVRVRPG</sequence>
<keyword evidence="1" id="KW-1133">Transmembrane helix</keyword>
<keyword evidence="3" id="KW-1185">Reference proteome</keyword>
<dbReference type="InterPro" id="IPR021830">
    <property type="entry name" value="DUF3422"/>
</dbReference>
<evidence type="ECO:0000256" key="1">
    <source>
        <dbReference type="SAM" id="Phobius"/>
    </source>
</evidence>
<keyword evidence="1" id="KW-0472">Membrane</keyword>
<reference evidence="2 3" key="1">
    <citation type="submission" date="2018-09" db="EMBL/GenBank/DDBJ databases">
        <authorList>
            <person name="Zhu H."/>
        </authorList>
    </citation>
    <scope>NUCLEOTIDE SEQUENCE [LARGE SCALE GENOMIC DNA]</scope>
    <source>
        <strain evidence="2 3">K1S02-61</strain>
    </source>
</reference>
<dbReference type="OrthoDB" id="9767470at2"/>
<keyword evidence="1" id="KW-0812">Transmembrane</keyword>